<evidence type="ECO:0000313" key="1">
    <source>
        <dbReference type="EMBL" id="KAG0410977.1"/>
    </source>
</evidence>
<name>A0AC60NV29_IXOPE</name>
<proteinExistence type="predicted"/>
<comment type="caution">
    <text evidence="1">The sequence shown here is derived from an EMBL/GenBank/DDBJ whole genome shotgun (WGS) entry which is preliminary data.</text>
</comment>
<organism evidence="1 2">
    <name type="scientific">Ixodes persulcatus</name>
    <name type="common">Taiga tick</name>
    <dbReference type="NCBI Taxonomy" id="34615"/>
    <lineage>
        <taxon>Eukaryota</taxon>
        <taxon>Metazoa</taxon>
        <taxon>Ecdysozoa</taxon>
        <taxon>Arthropoda</taxon>
        <taxon>Chelicerata</taxon>
        <taxon>Arachnida</taxon>
        <taxon>Acari</taxon>
        <taxon>Parasitiformes</taxon>
        <taxon>Ixodida</taxon>
        <taxon>Ixodoidea</taxon>
        <taxon>Ixodidae</taxon>
        <taxon>Ixodinae</taxon>
        <taxon>Ixodes</taxon>
    </lineage>
</organism>
<dbReference type="Proteomes" id="UP000805193">
    <property type="component" value="Unassembled WGS sequence"/>
</dbReference>
<sequence>MEDADLLYPELMSTEALLSLFKKRHVSHPRLEELDKDSLVKLYRTTLLPLPQREYGQSRAGKRLAALQSSADSRHQKRKADSEDAVPSTRGSGKSHPQQGSRLKPPPSMQGSNDTKPTKKAKAPSMGEGDQAWGAWDKPKSKPSKGGNAATKGIGGHLVQSSRVLTQRPNHHEASVGSQTPAAPPKVSGAEAHRPGHKP</sequence>
<evidence type="ECO:0000313" key="2">
    <source>
        <dbReference type="Proteomes" id="UP000805193"/>
    </source>
</evidence>
<gene>
    <name evidence="1" type="ORF">HPB47_011918</name>
</gene>
<dbReference type="EMBL" id="JABSTQ010011470">
    <property type="protein sequence ID" value="KAG0410977.1"/>
    <property type="molecule type" value="Genomic_DNA"/>
</dbReference>
<protein>
    <submittedName>
        <fullName evidence="1">Uncharacterized protein</fullName>
    </submittedName>
</protein>
<keyword evidence="2" id="KW-1185">Reference proteome</keyword>
<accession>A0AC60NV29</accession>
<reference evidence="1 2" key="1">
    <citation type="journal article" date="2020" name="Cell">
        <title>Large-Scale Comparative Analyses of Tick Genomes Elucidate Their Genetic Diversity and Vector Capacities.</title>
        <authorList>
            <consortium name="Tick Genome and Microbiome Consortium (TIGMIC)"/>
            <person name="Jia N."/>
            <person name="Wang J."/>
            <person name="Shi W."/>
            <person name="Du L."/>
            <person name="Sun Y."/>
            <person name="Zhan W."/>
            <person name="Jiang J.F."/>
            <person name="Wang Q."/>
            <person name="Zhang B."/>
            <person name="Ji P."/>
            <person name="Bell-Sakyi L."/>
            <person name="Cui X.M."/>
            <person name="Yuan T.T."/>
            <person name="Jiang B.G."/>
            <person name="Yang W.F."/>
            <person name="Lam T.T."/>
            <person name="Chang Q.C."/>
            <person name="Ding S.J."/>
            <person name="Wang X.J."/>
            <person name="Zhu J.G."/>
            <person name="Ruan X.D."/>
            <person name="Zhao L."/>
            <person name="Wei J.T."/>
            <person name="Ye R.Z."/>
            <person name="Que T.C."/>
            <person name="Du C.H."/>
            <person name="Zhou Y.H."/>
            <person name="Cheng J.X."/>
            <person name="Dai P.F."/>
            <person name="Guo W.B."/>
            <person name="Han X.H."/>
            <person name="Huang E.J."/>
            <person name="Li L.F."/>
            <person name="Wei W."/>
            <person name="Gao Y.C."/>
            <person name="Liu J.Z."/>
            <person name="Shao H.Z."/>
            <person name="Wang X."/>
            <person name="Wang C.C."/>
            <person name="Yang T.C."/>
            <person name="Huo Q.B."/>
            <person name="Li W."/>
            <person name="Chen H.Y."/>
            <person name="Chen S.E."/>
            <person name="Zhou L.G."/>
            <person name="Ni X.B."/>
            <person name="Tian J.H."/>
            <person name="Sheng Y."/>
            <person name="Liu T."/>
            <person name="Pan Y.S."/>
            <person name="Xia L.Y."/>
            <person name="Li J."/>
            <person name="Zhao F."/>
            <person name="Cao W.C."/>
        </authorList>
    </citation>
    <scope>NUCLEOTIDE SEQUENCE [LARGE SCALE GENOMIC DNA]</scope>
    <source>
        <strain evidence="1">Iper-2018</strain>
    </source>
</reference>